<comment type="caution">
    <text evidence="1">The sequence shown here is derived from an EMBL/GenBank/DDBJ whole genome shotgun (WGS) entry which is preliminary data.</text>
</comment>
<accession>A0ABT4FML3</accession>
<dbReference type="RefSeq" id="WP_164977149.1">
    <property type="nucleotide sequence ID" value="NZ_CP026520.1"/>
</dbReference>
<protein>
    <submittedName>
        <fullName evidence="1">Uncharacterized protein</fullName>
    </submittedName>
</protein>
<sequence>MEIGTKVIMVNCYEARKYPDKVWVTRSNPWELGHGAKVVLLEGKSGGFSVDCLKIVEE</sequence>
<evidence type="ECO:0000313" key="2">
    <source>
        <dbReference type="Proteomes" id="UP001527202"/>
    </source>
</evidence>
<organism evidence="1 2">
    <name type="scientific">Paenibacillus chitinolyticus</name>
    <dbReference type="NCBI Taxonomy" id="79263"/>
    <lineage>
        <taxon>Bacteria</taxon>
        <taxon>Bacillati</taxon>
        <taxon>Bacillota</taxon>
        <taxon>Bacilli</taxon>
        <taxon>Bacillales</taxon>
        <taxon>Paenibacillaceae</taxon>
        <taxon>Paenibacillus</taxon>
    </lineage>
</organism>
<dbReference type="EMBL" id="JAMDMJ010000054">
    <property type="protein sequence ID" value="MCY9599695.1"/>
    <property type="molecule type" value="Genomic_DNA"/>
</dbReference>
<name>A0ABT4FML3_9BACL</name>
<dbReference type="Proteomes" id="UP001527202">
    <property type="component" value="Unassembled WGS sequence"/>
</dbReference>
<keyword evidence="2" id="KW-1185">Reference proteome</keyword>
<evidence type="ECO:0000313" key="1">
    <source>
        <dbReference type="EMBL" id="MCY9599695.1"/>
    </source>
</evidence>
<proteinExistence type="predicted"/>
<dbReference type="GeneID" id="95379047"/>
<reference evidence="1 2" key="1">
    <citation type="submission" date="2022-05" db="EMBL/GenBank/DDBJ databases">
        <title>Genome Sequencing of Bee-Associated Microbes.</title>
        <authorList>
            <person name="Dunlap C."/>
        </authorList>
    </citation>
    <scope>NUCLEOTIDE SEQUENCE [LARGE SCALE GENOMIC DNA]</scope>
    <source>
        <strain evidence="1 2">NRRL B-23120</strain>
    </source>
</reference>
<gene>
    <name evidence="1" type="ORF">M5X16_28520</name>
</gene>